<accession>A0ACB0JL02</accession>
<keyword evidence="2" id="KW-1185">Reference proteome</keyword>
<dbReference type="Proteomes" id="UP001177021">
    <property type="component" value="Unassembled WGS sequence"/>
</dbReference>
<reference evidence="1" key="1">
    <citation type="submission" date="2023-10" db="EMBL/GenBank/DDBJ databases">
        <authorList>
            <person name="Rodriguez Cubillos JULIANA M."/>
            <person name="De Vega J."/>
        </authorList>
    </citation>
    <scope>NUCLEOTIDE SEQUENCE</scope>
</reference>
<dbReference type="EMBL" id="CASHSV030000109">
    <property type="protein sequence ID" value="CAJ2645794.1"/>
    <property type="molecule type" value="Genomic_DNA"/>
</dbReference>
<name>A0ACB0JL02_TRIPR</name>
<proteinExistence type="predicted"/>
<gene>
    <name evidence="1" type="ORF">MILVUS5_LOCUS14632</name>
</gene>
<sequence>MASMKLLLSQARRHCFTNHPSHFHSSLSHSFFSHNNRSFSSSSESNPPFQPIPIQPVSYPVKPQYPPPPEPQPSSDAPSLTQPPPRAADTPEQPPAWTREEIRYVKDAPSIKPVSYPLRVAPLPDDKAPGVNDEMEQERKRIEAEDQLRKKMLKATEDEKLKVPFPLLIKPKQKLKPPLYDLSEAIRQVKANAKAKFDETVEAHIRLGIDSKRTELQVRGTVILPHGAPKAVSVAVFAEGAEAEEAKAAGADIVGGKELIEEIASGNNKLKVDKCFSTPGMAPHLGKIAQYLRKRRLMPDKKLGTLTSDIAGQLKELRQGRIEFKMESKSILHAGVGKVSYKEEALRENIGAFMNAVLQAKPAGLKKTSKYAGYVLSVHICSTIGPGIPVSIQSLSKAADNYKKAHMV</sequence>
<organism evidence="1 2">
    <name type="scientific">Trifolium pratense</name>
    <name type="common">Red clover</name>
    <dbReference type="NCBI Taxonomy" id="57577"/>
    <lineage>
        <taxon>Eukaryota</taxon>
        <taxon>Viridiplantae</taxon>
        <taxon>Streptophyta</taxon>
        <taxon>Embryophyta</taxon>
        <taxon>Tracheophyta</taxon>
        <taxon>Spermatophyta</taxon>
        <taxon>Magnoliopsida</taxon>
        <taxon>eudicotyledons</taxon>
        <taxon>Gunneridae</taxon>
        <taxon>Pentapetalae</taxon>
        <taxon>rosids</taxon>
        <taxon>fabids</taxon>
        <taxon>Fabales</taxon>
        <taxon>Fabaceae</taxon>
        <taxon>Papilionoideae</taxon>
        <taxon>50 kb inversion clade</taxon>
        <taxon>NPAAA clade</taxon>
        <taxon>Hologalegina</taxon>
        <taxon>IRL clade</taxon>
        <taxon>Trifolieae</taxon>
        <taxon>Trifolium</taxon>
    </lineage>
</organism>
<evidence type="ECO:0000313" key="1">
    <source>
        <dbReference type="EMBL" id="CAJ2645794.1"/>
    </source>
</evidence>
<evidence type="ECO:0000313" key="2">
    <source>
        <dbReference type="Proteomes" id="UP001177021"/>
    </source>
</evidence>
<protein>
    <submittedName>
        <fullName evidence="1">Uncharacterized protein</fullName>
    </submittedName>
</protein>
<comment type="caution">
    <text evidence="1">The sequence shown here is derived from an EMBL/GenBank/DDBJ whole genome shotgun (WGS) entry which is preliminary data.</text>
</comment>